<accession>A0A941IJG0</accession>
<evidence type="ECO:0000313" key="3">
    <source>
        <dbReference type="Proteomes" id="UP000676325"/>
    </source>
</evidence>
<organism evidence="2 3">
    <name type="scientific">Actinospica acidithermotolerans</name>
    <dbReference type="NCBI Taxonomy" id="2828514"/>
    <lineage>
        <taxon>Bacteria</taxon>
        <taxon>Bacillati</taxon>
        <taxon>Actinomycetota</taxon>
        <taxon>Actinomycetes</taxon>
        <taxon>Catenulisporales</taxon>
        <taxon>Actinospicaceae</taxon>
        <taxon>Actinospica</taxon>
    </lineage>
</organism>
<dbReference type="RefSeq" id="WP_212521838.1">
    <property type="nucleotide sequence ID" value="NZ_JAGSOH010000151.1"/>
</dbReference>
<comment type="caution">
    <text evidence="2">The sequence shown here is derived from an EMBL/GenBank/DDBJ whole genome shotgun (WGS) entry which is preliminary data.</text>
</comment>
<dbReference type="Proteomes" id="UP000676325">
    <property type="component" value="Unassembled WGS sequence"/>
</dbReference>
<dbReference type="EMBL" id="JAGSOH010000151">
    <property type="protein sequence ID" value="MBR7830715.1"/>
    <property type="molecule type" value="Genomic_DNA"/>
</dbReference>
<gene>
    <name evidence="2" type="ORF">KDK95_30715</name>
</gene>
<dbReference type="AlphaFoldDB" id="A0A941IJG0"/>
<sequence>MLDEGEHGQDQAHADRHISAHGLLERGRDGAYPANAGATRHPGRTLSPAMPGGAGGHEPVHSPARPASCLCVIAPGVGLLAYGQTGAAMTRHLPPNLPTVAVTFGAVLTVAHLAVRALDPCADPVIVPTAAMFNGVGQVLIHAAPKSTALAYRRRRSTLLVSHPAYGAGAATPVRALRPGRATTRAVASRTTRRRTSFSAAIG</sequence>
<reference evidence="2" key="1">
    <citation type="submission" date="2021-04" db="EMBL/GenBank/DDBJ databases">
        <title>Genome based classification of Actinospica acidithermotolerans sp. nov., an actinobacterium isolated from an Indonesian hot spring.</title>
        <authorList>
            <person name="Kusuma A.B."/>
            <person name="Putra K.E."/>
            <person name="Nafisah S."/>
            <person name="Loh J."/>
            <person name="Nouioui I."/>
            <person name="Goodfellow M."/>
        </authorList>
    </citation>
    <scope>NUCLEOTIDE SEQUENCE</scope>
    <source>
        <strain evidence="2">MGRD01-02</strain>
    </source>
</reference>
<feature type="region of interest" description="Disordered" evidence="1">
    <location>
        <begin position="29"/>
        <end position="61"/>
    </location>
</feature>
<keyword evidence="3" id="KW-1185">Reference proteome</keyword>
<protein>
    <submittedName>
        <fullName evidence="2">Uncharacterized protein</fullName>
    </submittedName>
</protein>
<name>A0A941IJG0_9ACTN</name>
<evidence type="ECO:0000256" key="1">
    <source>
        <dbReference type="SAM" id="MobiDB-lite"/>
    </source>
</evidence>
<proteinExistence type="predicted"/>
<evidence type="ECO:0000313" key="2">
    <source>
        <dbReference type="EMBL" id="MBR7830715.1"/>
    </source>
</evidence>